<dbReference type="EMBL" id="BLLK01000038">
    <property type="protein sequence ID" value="GFH49976.1"/>
    <property type="molecule type" value="Genomic_DNA"/>
</dbReference>
<protein>
    <recommendedName>
        <fullName evidence="4">F-box domain-containing protein</fullName>
    </recommendedName>
</protein>
<dbReference type="AlphaFoldDB" id="A0AAD3CPV3"/>
<reference evidence="2 3" key="1">
    <citation type="journal article" date="2021" name="Sci. Rep.">
        <title>The genome of the diatom Chaetoceros tenuissimus carries an ancient integrated fragment of an extant virus.</title>
        <authorList>
            <person name="Hongo Y."/>
            <person name="Kimura K."/>
            <person name="Takaki Y."/>
            <person name="Yoshida Y."/>
            <person name="Baba S."/>
            <person name="Kobayashi G."/>
            <person name="Nagasaki K."/>
            <person name="Hano T."/>
            <person name="Tomaru Y."/>
        </authorList>
    </citation>
    <scope>NUCLEOTIDE SEQUENCE [LARGE SCALE GENOMIC DNA]</scope>
    <source>
        <strain evidence="2 3">NIES-3715</strain>
    </source>
</reference>
<dbReference type="Proteomes" id="UP001054902">
    <property type="component" value="Unassembled WGS sequence"/>
</dbReference>
<name>A0AAD3CPV3_9STRA</name>
<feature type="region of interest" description="Disordered" evidence="1">
    <location>
        <begin position="1"/>
        <end position="20"/>
    </location>
</feature>
<keyword evidence="3" id="KW-1185">Reference proteome</keyword>
<accession>A0AAD3CPV3</accession>
<proteinExistence type="predicted"/>
<evidence type="ECO:0008006" key="4">
    <source>
        <dbReference type="Google" id="ProtNLM"/>
    </source>
</evidence>
<evidence type="ECO:0000256" key="1">
    <source>
        <dbReference type="SAM" id="MobiDB-lite"/>
    </source>
</evidence>
<evidence type="ECO:0000313" key="3">
    <source>
        <dbReference type="Proteomes" id="UP001054902"/>
    </source>
</evidence>
<evidence type="ECO:0000313" key="2">
    <source>
        <dbReference type="EMBL" id="GFH49976.1"/>
    </source>
</evidence>
<organism evidence="2 3">
    <name type="scientific">Chaetoceros tenuissimus</name>
    <dbReference type="NCBI Taxonomy" id="426638"/>
    <lineage>
        <taxon>Eukaryota</taxon>
        <taxon>Sar</taxon>
        <taxon>Stramenopiles</taxon>
        <taxon>Ochrophyta</taxon>
        <taxon>Bacillariophyta</taxon>
        <taxon>Coscinodiscophyceae</taxon>
        <taxon>Chaetocerotophycidae</taxon>
        <taxon>Chaetocerotales</taxon>
        <taxon>Chaetocerotaceae</taxon>
        <taxon>Chaetoceros</taxon>
    </lineage>
</organism>
<comment type="caution">
    <text evidence="2">The sequence shown here is derived from an EMBL/GenBank/DDBJ whole genome shotgun (WGS) entry which is preliminary data.</text>
</comment>
<sequence length="688" mass="78855">MHSSRSNKRQRIESDSTPSLSLSHLPANVLSNCFSFLGPSGHYYFLASVCKDFKVAVDELYGDDRNTTVDSILTSISTFTHVISRMSKNEIPDVSEKILENVFKHDRVDIFDGVVSGISDAVLSHTHNLQGYVEHVRSAIVSSSTEIMRSIINGNEYIIYLLKNLRPPKGMEVEESCDEMKEFVQQISAACDPEMIRILVKKGVEFDAGSIVHSLRREDIETFKCLLYIVLVENETEIQTIFLSALQHKMKLEAITSLKESGFFVDEASFTHAMIFAIRKPDSLNVVKILCANQNDLPPNKLNMIAGFCVMSERMDILNYLHESIQRIDIDLCLRIAELNNLTEVVNHLRTLESERRMVIANTNQVNLAPTTTCLKIPSHILGHCFSFLGSSGHYYFLASVCKDFRAAVKDLYKGNYNTSAESIISSVSTCRHVYRTVQYQIRMKITEAIFRNDRVDVFKDMSQTLTLLCPSNAREAIAQQSTEILRFIITDEEMFLQMKNEISLSKANNNYVPLVILAPSTCDVDMIQHLLQKGIEFKPLSVLQTLRRESLDTFTYLLGIVSMEDFEMAQKREMIENALDHEHHIQAIKILRATSIFNNEELLFHAFRHSLRRYNLLVEHIKVLLEDRNDLSNAAFKGLMYFCVMEERLDILKYIHESIQRIDVEYCYRIAEQNNKQEMIPSLLEME</sequence>
<gene>
    <name evidence="2" type="ORF">CTEN210_06452</name>
</gene>